<dbReference type="STRING" id="1963862.B4O97_01990"/>
<evidence type="ECO:0000313" key="1">
    <source>
        <dbReference type="EMBL" id="ORC37797.1"/>
    </source>
</evidence>
<name>A0A1Y1S200_9SPIO</name>
<organism evidence="1 2">
    <name type="scientific">Marispirochaeta aestuarii</name>
    <dbReference type="NCBI Taxonomy" id="1963862"/>
    <lineage>
        <taxon>Bacteria</taxon>
        <taxon>Pseudomonadati</taxon>
        <taxon>Spirochaetota</taxon>
        <taxon>Spirochaetia</taxon>
        <taxon>Spirochaetales</taxon>
        <taxon>Spirochaetaceae</taxon>
        <taxon>Marispirochaeta</taxon>
    </lineage>
</organism>
<proteinExistence type="predicted"/>
<comment type="caution">
    <text evidence="1">The sequence shown here is derived from an EMBL/GenBank/DDBJ whole genome shotgun (WGS) entry which is preliminary data.</text>
</comment>
<protein>
    <submittedName>
        <fullName evidence="1">Uncharacterized protein</fullName>
    </submittedName>
</protein>
<gene>
    <name evidence="1" type="ORF">B4O97_01990</name>
</gene>
<sequence>MTHTLHRQGNEESLAKDYTILAMPSSGLNSEGSLPKLQKALEIFMRHDPVNIGDSKGGSRFSLGGDEEVKKILVENELVHAVYRTREQLIDVLVELKKADLGLSVTVGGLMDHVEECCRAAELKPHTIVQSLGIKGKLEKLPNPKVLEIATMCGHHLVSFDLITSLVDRVRKGRMSSEAAGKELAKCCICGVFNPARAAEIIDVMVGKEVESIV</sequence>
<dbReference type="OrthoDB" id="5452at2"/>
<dbReference type="AlphaFoldDB" id="A0A1Y1S200"/>
<accession>A0A1Y1S200</accession>
<keyword evidence="2" id="KW-1185">Reference proteome</keyword>
<dbReference type="RefSeq" id="WP_083047808.1">
    <property type="nucleotide sequence ID" value="NZ_CAXXQO010000003.1"/>
</dbReference>
<evidence type="ECO:0000313" key="2">
    <source>
        <dbReference type="Proteomes" id="UP000192343"/>
    </source>
</evidence>
<dbReference type="Proteomes" id="UP000192343">
    <property type="component" value="Unassembled WGS sequence"/>
</dbReference>
<dbReference type="EMBL" id="MWQY01000002">
    <property type="protein sequence ID" value="ORC37797.1"/>
    <property type="molecule type" value="Genomic_DNA"/>
</dbReference>
<reference evidence="1 2" key="1">
    <citation type="submission" date="2017-03" db="EMBL/GenBank/DDBJ databases">
        <title>Draft Genome sequence of Marispirochaeta sp. strain JC444.</title>
        <authorList>
            <person name="Shivani Y."/>
            <person name="Subhash Y."/>
            <person name="Sasikala C."/>
            <person name="Ramana C."/>
        </authorList>
    </citation>
    <scope>NUCLEOTIDE SEQUENCE [LARGE SCALE GENOMIC DNA]</scope>
    <source>
        <strain evidence="1 2">JC444</strain>
    </source>
</reference>